<reference evidence="4 5" key="1">
    <citation type="submission" date="2020-06" db="EMBL/GenBank/DDBJ databases">
        <authorList>
            <person name="Kang J."/>
        </authorList>
    </citation>
    <scope>NUCLEOTIDE SEQUENCE [LARGE SCALE GENOMIC DNA]</scope>
    <source>
        <strain evidence="4 5">DCY120</strain>
    </source>
</reference>
<dbReference type="Gene3D" id="3.40.50.12780">
    <property type="entry name" value="N-terminal domain of ligase-like"/>
    <property type="match status" value="1"/>
</dbReference>
<evidence type="ECO:0000256" key="1">
    <source>
        <dbReference type="ARBA" id="ARBA00006432"/>
    </source>
</evidence>
<dbReference type="InterPro" id="IPR045851">
    <property type="entry name" value="AMP-bd_C_sf"/>
</dbReference>
<dbReference type="Pfam" id="PF00501">
    <property type="entry name" value="AMP-binding"/>
    <property type="match status" value="1"/>
</dbReference>
<feature type="domain" description="AMP-dependent synthetase/ligase" evidence="3">
    <location>
        <begin position="12"/>
        <end position="361"/>
    </location>
</feature>
<dbReference type="InterPro" id="IPR042099">
    <property type="entry name" value="ANL_N_sf"/>
</dbReference>
<dbReference type="AlphaFoldDB" id="A0A850R5E1"/>
<dbReference type="PROSITE" id="PS00455">
    <property type="entry name" value="AMP_BINDING"/>
    <property type="match status" value="1"/>
</dbReference>
<dbReference type="PANTHER" id="PTHR43201">
    <property type="entry name" value="ACYL-COA SYNTHETASE"/>
    <property type="match status" value="1"/>
</dbReference>
<comment type="caution">
    <text evidence="4">The sequence shown here is derived from an EMBL/GenBank/DDBJ whole genome shotgun (WGS) entry which is preliminary data.</text>
</comment>
<dbReference type="GO" id="GO:0006631">
    <property type="term" value="P:fatty acid metabolic process"/>
    <property type="evidence" value="ECO:0007669"/>
    <property type="project" value="TreeGrafter"/>
</dbReference>
<organism evidence="4 5">
    <name type="scientific">Bombilactobacillus apium</name>
    <dbReference type="NCBI Taxonomy" id="2675299"/>
    <lineage>
        <taxon>Bacteria</taxon>
        <taxon>Bacillati</taxon>
        <taxon>Bacillota</taxon>
        <taxon>Bacilli</taxon>
        <taxon>Lactobacillales</taxon>
        <taxon>Lactobacillaceae</taxon>
        <taxon>Bombilactobacillus</taxon>
    </lineage>
</organism>
<dbReference type="InterPro" id="IPR020845">
    <property type="entry name" value="AMP-binding_CS"/>
</dbReference>
<dbReference type="EMBL" id="JABZEC010000012">
    <property type="protein sequence ID" value="NVY97181.1"/>
    <property type="molecule type" value="Genomic_DNA"/>
</dbReference>
<evidence type="ECO:0000313" key="4">
    <source>
        <dbReference type="EMBL" id="NVY97181.1"/>
    </source>
</evidence>
<dbReference type="SUPFAM" id="SSF56801">
    <property type="entry name" value="Acetyl-CoA synthetase-like"/>
    <property type="match status" value="1"/>
</dbReference>
<name>A0A850R5E1_9LACO</name>
<evidence type="ECO:0000256" key="2">
    <source>
        <dbReference type="ARBA" id="ARBA00022598"/>
    </source>
</evidence>
<dbReference type="CDD" id="cd04433">
    <property type="entry name" value="AFD_class_I"/>
    <property type="match status" value="1"/>
</dbReference>
<dbReference type="PANTHER" id="PTHR43201:SF5">
    <property type="entry name" value="MEDIUM-CHAIN ACYL-COA LIGASE ACSF2, MITOCHONDRIAL"/>
    <property type="match status" value="1"/>
</dbReference>
<keyword evidence="5" id="KW-1185">Reference proteome</keyword>
<dbReference type="GO" id="GO:0031956">
    <property type="term" value="F:medium-chain fatty acid-CoA ligase activity"/>
    <property type="evidence" value="ECO:0007669"/>
    <property type="project" value="TreeGrafter"/>
</dbReference>
<comment type="similarity">
    <text evidence="1">Belongs to the ATP-dependent AMP-binding enzyme family.</text>
</comment>
<evidence type="ECO:0000259" key="3">
    <source>
        <dbReference type="Pfam" id="PF00501"/>
    </source>
</evidence>
<dbReference type="RefSeq" id="WP_176943347.1">
    <property type="nucleotide sequence ID" value="NZ_JABZEC010000012.1"/>
</dbReference>
<keyword evidence="2 4" id="KW-0436">Ligase</keyword>
<sequence length="491" mass="55323">MEYKSLSMMFADKLKMNKNKYVVIDSDRKVTYQYLAHIIGIIQNKMKNLTRFKEASVIAFRFRNSVEYIATYIATIGLGKIAQPIYYEYNFVDLKRILLQSKADFFIDSKNDIDINEYLLSCPLISSKWLFNDLEKSQNMNISPIFEESNPNDPVLYLTSSGTTGSSKVIAHSNLSLLLNIEMHINSLNLGKGAVGLAALPLPFGYSNMTQFLVHIYLNGTLVLGEALNYPTIFLNAIRVNRVTDTTVVPYFLSLLLYYMNNRGDSFRNLFSLKYILFGGGVLSQETFMKLKKLSGKSLNFVQTYGSTECGPRITTKIIDSVYDKSNLGKPLNGVKITITNANNTGNGLIKITTPSLMLGYVKKGNIEKNTETSFIPGDVGKINKQGELIFKSRVKNMLKYRGFNLQVEEVEHEIIQLLKGDLSNLDIRVGQSLEGDLVLELHTDTVVKEGNIKQKIKGLSAYMRPTIVKIVDKIPRTANGKIKRPEYLLI</sequence>
<gene>
    <name evidence="4" type="ORF">HU830_08615</name>
</gene>
<dbReference type="Gene3D" id="3.30.300.30">
    <property type="match status" value="1"/>
</dbReference>
<protein>
    <submittedName>
        <fullName evidence="4">Acyl--CoA ligase</fullName>
    </submittedName>
</protein>
<accession>A0A850R5E1</accession>
<dbReference type="Proteomes" id="UP000563523">
    <property type="component" value="Unassembled WGS sequence"/>
</dbReference>
<evidence type="ECO:0000313" key="5">
    <source>
        <dbReference type="Proteomes" id="UP000563523"/>
    </source>
</evidence>
<proteinExistence type="inferred from homology"/>
<dbReference type="InterPro" id="IPR000873">
    <property type="entry name" value="AMP-dep_synth/lig_dom"/>
</dbReference>